<dbReference type="Proteomes" id="UP000184123">
    <property type="component" value="Unassembled WGS sequence"/>
</dbReference>
<evidence type="ECO:0008006" key="6">
    <source>
        <dbReference type="Google" id="ProtNLM"/>
    </source>
</evidence>
<gene>
    <name evidence="2" type="ORF">HCU01_04610</name>
    <name evidence="3" type="ORF">SAMN05660971_00381</name>
</gene>
<feature type="signal peptide" evidence="1">
    <location>
        <begin position="1"/>
        <end position="28"/>
    </location>
</feature>
<dbReference type="Proteomes" id="UP000321726">
    <property type="component" value="Unassembled WGS sequence"/>
</dbReference>
<feature type="chain" id="PRO_5012387238" description="Tetratricopeptide repeat-containing protein" evidence="1">
    <location>
        <begin position="29"/>
        <end position="388"/>
    </location>
</feature>
<dbReference type="EMBL" id="FRCA01000001">
    <property type="protein sequence ID" value="SHL38321.1"/>
    <property type="molecule type" value="Genomic_DNA"/>
</dbReference>
<dbReference type="InterPro" id="IPR011990">
    <property type="entry name" value="TPR-like_helical_dom_sf"/>
</dbReference>
<proteinExistence type="predicted"/>
<organism evidence="3 4">
    <name type="scientific">Halomonas cupida</name>
    <dbReference type="NCBI Taxonomy" id="44933"/>
    <lineage>
        <taxon>Bacteria</taxon>
        <taxon>Pseudomonadati</taxon>
        <taxon>Pseudomonadota</taxon>
        <taxon>Gammaproteobacteria</taxon>
        <taxon>Oceanospirillales</taxon>
        <taxon>Halomonadaceae</taxon>
        <taxon>Halomonas</taxon>
    </lineage>
</organism>
<sequence>MRTARSWRAPLRLTAMLSGLCTALPVFAAPTLSAGLIADLRGLEEQLSESPSAVEDKASSQAQRLAGGNASDRWASALYLQLAAGAEAAQGKHGEAADHLAEARSVSSVDSVQRSRWLRQEAELRLQAGQAEQGRALLGEWLVDHGEDAATLWQMAQLEADVENWEAAADWVAKARETDAVPTTEQLAFSAAVMQRSGRLDEALAALQQRLDQSADDPDAWRRAAGLAQQLGDPVRAASIWEAGWRQGLLEGPDDLTRRIRLQLAAGTPARAAEMLNAALADGILPEDEEHLRLLAESWHLARDREQALGAWQRLAEMTNQASDWMHLGQLATAWGKESVARDALALAEEQGAEQVGEWRALLEDEGVPDEVLKALDDMQRAGQQVQM</sequence>
<dbReference type="AlphaFoldDB" id="A0A1M7A6M9"/>
<keyword evidence="1" id="KW-0732">Signal</keyword>
<evidence type="ECO:0000313" key="5">
    <source>
        <dbReference type="Proteomes" id="UP000321726"/>
    </source>
</evidence>
<accession>A0A1M7A6M9</accession>
<reference evidence="3 4" key="1">
    <citation type="submission" date="2016-11" db="EMBL/GenBank/DDBJ databases">
        <authorList>
            <person name="Jaros S."/>
            <person name="Januszkiewicz K."/>
            <person name="Wedrychowicz H."/>
        </authorList>
    </citation>
    <scope>NUCLEOTIDE SEQUENCE [LARGE SCALE GENOMIC DNA]</scope>
    <source>
        <strain evidence="3 4">DSM 4740</strain>
    </source>
</reference>
<evidence type="ECO:0000313" key="2">
    <source>
        <dbReference type="EMBL" id="GEN22512.1"/>
    </source>
</evidence>
<dbReference type="RefSeq" id="WP_174788027.1">
    <property type="nucleotide sequence ID" value="NZ_BJXU01000015.1"/>
</dbReference>
<dbReference type="EMBL" id="BJXU01000015">
    <property type="protein sequence ID" value="GEN22512.1"/>
    <property type="molecule type" value="Genomic_DNA"/>
</dbReference>
<evidence type="ECO:0000256" key="1">
    <source>
        <dbReference type="SAM" id="SignalP"/>
    </source>
</evidence>
<evidence type="ECO:0000313" key="4">
    <source>
        <dbReference type="Proteomes" id="UP000184123"/>
    </source>
</evidence>
<keyword evidence="5" id="KW-1185">Reference proteome</keyword>
<dbReference type="SUPFAM" id="SSF48452">
    <property type="entry name" value="TPR-like"/>
    <property type="match status" value="1"/>
</dbReference>
<reference evidence="2 5" key="2">
    <citation type="submission" date="2019-07" db="EMBL/GenBank/DDBJ databases">
        <title>Whole genome shotgun sequence of Halomonas cupida NBRC 102219.</title>
        <authorList>
            <person name="Hosoyama A."/>
            <person name="Uohara A."/>
            <person name="Ohji S."/>
            <person name="Ichikawa N."/>
        </authorList>
    </citation>
    <scope>NUCLEOTIDE SEQUENCE [LARGE SCALE GENOMIC DNA]</scope>
    <source>
        <strain evidence="2 5">NBRC 102219</strain>
    </source>
</reference>
<evidence type="ECO:0000313" key="3">
    <source>
        <dbReference type="EMBL" id="SHL38321.1"/>
    </source>
</evidence>
<name>A0A1M7A6M9_9GAMM</name>
<dbReference type="Gene3D" id="1.25.40.10">
    <property type="entry name" value="Tetratricopeptide repeat domain"/>
    <property type="match status" value="1"/>
</dbReference>
<dbReference type="STRING" id="44933.SAMN05660971_00381"/>
<protein>
    <recommendedName>
        <fullName evidence="6">Tetratricopeptide repeat-containing protein</fullName>
    </recommendedName>
</protein>